<dbReference type="Proteomes" id="UP000509421">
    <property type="component" value="Chromosome"/>
</dbReference>
<dbReference type="Pfam" id="PF08348">
    <property type="entry name" value="PAS_6"/>
    <property type="match status" value="1"/>
</dbReference>
<accession>A0A7H8UFN1</accession>
<feature type="domain" description="YheO-like" evidence="1">
    <location>
        <begin position="28"/>
        <end position="134"/>
    </location>
</feature>
<organism evidence="2 3">
    <name type="scientific">Enterobacter cloacae</name>
    <dbReference type="NCBI Taxonomy" id="550"/>
    <lineage>
        <taxon>Bacteria</taxon>
        <taxon>Pseudomonadati</taxon>
        <taxon>Pseudomonadota</taxon>
        <taxon>Gammaproteobacteria</taxon>
        <taxon>Enterobacterales</taxon>
        <taxon>Enterobacteriaceae</taxon>
        <taxon>Enterobacter</taxon>
        <taxon>Enterobacter cloacae complex</taxon>
    </lineage>
</organism>
<dbReference type="PANTHER" id="PTHR35568:SF1">
    <property type="entry name" value="TRANSCRIPTIONAL REGULATOR DAUR"/>
    <property type="match status" value="1"/>
</dbReference>
<name>A0A7H8UFN1_ENTCL</name>
<dbReference type="PANTHER" id="PTHR35568">
    <property type="entry name" value="TRANSCRIPTIONAL REGULATOR DAUR"/>
    <property type="match status" value="1"/>
</dbReference>
<proteinExistence type="predicted"/>
<dbReference type="InterPro" id="IPR013559">
    <property type="entry name" value="YheO"/>
</dbReference>
<reference evidence="2 3" key="1">
    <citation type="submission" date="2020-06" db="EMBL/GenBank/DDBJ databases">
        <title>Long-read sequencing of DSM26481-BlokeschLab.</title>
        <authorList>
            <person name="Blokesch M."/>
        </authorList>
    </citation>
    <scope>NUCLEOTIDE SEQUENCE [LARGE SCALE GENOMIC DNA]</scope>
    <source>
        <strain evidence="2 3">DSM 26481</strain>
    </source>
</reference>
<dbReference type="AlphaFoldDB" id="A0A7H8UFN1"/>
<sequence>MQSPTTQHAVFVEDKNNELLSNLVSVISSVMDAMEKAIPKNIEVVLHDLTHPDTSFIKIINGEITARKRGDSLLKAPDNNDGFAGMLLKDRDRLTPFILSGYNCVIKSGEVVKSGSSTFYNDNGEPIAAFAINVLV</sequence>
<dbReference type="EMBL" id="CP056117">
    <property type="protein sequence ID" value="QKZ98711.1"/>
    <property type="molecule type" value="Genomic_DNA"/>
</dbReference>
<evidence type="ECO:0000313" key="2">
    <source>
        <dbReference type="EMBL" id="QKZ98711.1"/>
    </source>
</evidence>
<dbReference type="InterPro" id="IPR039446">
    <property type="entry name" value="DauR-like"/>
</dbReference>
<gene>
    <name evidence="2" type="ORF">HWQ14_14010</name>
</gene>
<protein>
    <submittedName>
        <fullName evidence="2">PAS domain-containing protein</fullName>
    </submittedName>
</protein>
<evidence type="ECO:0000259" key="1">
    <source>
        <dbReference type="Pfam" id="PF08348"/>
    </source>
</evidence>
<dbReference type="RefSeq" id="WP_176610046.1">
    <property type="nucleotide sequence ID" value="NZ_CP056117.1"/>
</dbReference>
<evidence type="ECO:0000313" key="3">
    <source>
        <dbReference type="Proteomes" id="UP000509421"/>
    </source>
</evidence>